<organism evidence="4 5">
    <name type="scientific">Stegastes partitus</name>
    <name type="common">bicolor damselfish</name>
    <dbReference type="NCBI Taxonomy" id="144197"/>
    <lineage>
        <taxon>Eukaryota</taxon>
        <taxon>Metazoa</taxon>
        <taxon>Chordata</taxon>
        <taxon>Craniata</taxon>
        <taxon>Vertebrata</taxon>
        <taxon>Euteleostomi</taxon>
        <taxon>Actinopterygii</taxon>
        <taxon>Neopterygii</taxon>
        <taxon>Teleostei</taxon>
        <taxon>Neoteleostei</taxon>
        <taxon>Acanthomorphata</taxon>
        <taxon>Ovalentaria</taxon>
        <taxon>Pomacentridae</taxon>
        <taxon>Stegastes</taxon>
    </lineage>
</organism>
<feature type="signal peptide" evidence="2">
    <location>
        <begin position="1"/>
        <end position="20"/>
    </location>
</feature>
<protein>
    <submittedName>
        <fullName evidence="5">Perforin-1-like</fullName>
    </submittedName>
</protein>
<feature type="domain" description="C2" evidence="3">
    <location>
        <begin position="2"/>
        <end position="123"/>
    </location>
</feature>
<dbReference type="GO" id="GO:0001771">
    <property type="term" value="P:immunological synapse formation"/>
    <property type="evidence" value="ECO:0007669"/>
    <property type="project" value="TreeGrafter"/>
</dbReference>
<dbReference type="SMART" id="SM00239">
    <property type="entry name" value="C2"/>
    <property type="match status" value="1"/>
</dbReference>
<sequence>MTSGLPLLLLVLGSLSAAEAQLMVFNLRASDLPAGILATTDGYVKVFCGSASLGETSVRNNDQNPWWEEKFTYFQAHENDVLRLEVHDSDILFNDLLGICQRQIKLGTHEHDCFLKSGGILHYSYTLSGNNQ</sequence>
<dbReference type="RefSeq" id="XP_008300465.1">
    <property type="nucleotide sequence ID" value="XM_008302243.1"/>
</dbReference>
<evidence type="ECO:0000256" key="1">
    <source>
        <dbReference type="ARBA" id="ARBA00022729"/>
    </source>
</evidence>
<reference evidence="5" key="1">
    <citation type="submission" date="2025-08" db="UniProtKB">
        <authorList>
            <consortium name="RefSeq"/>
        </authorList>
    </citation>
    <scope>IDENTIFICATION</scope>
</reference>
<dbReference type="Pfam" id="PF00168">
    <property type="entry name" value="C2"/>
    <property type="match status" value="1"/>
</dbReference>
<dbReference type="GeneID" id="103372570"/>
<keyword evidence="4" id="KW-1185">Reference proteome</keyword>
<dbReference type="PANTHER" id="PTHR46096:SF3">
    <property type="entry name" value="PERFORIN-1"/>
    <property type="match status" value="1"/>
</dbReference>
<evidence type="ECO:0000313" key="4">
    <source>
        <dbReference type="Proteomes" id="UP000694891"/>
    </source>
</evidence>
<dbReference type="Gene3D" id="2.60.40.150">
    <property type="entry name" value="C2 domain"/>
    <property type="match status" value="1"/>
</dbReference>
<name>A0A9Y4NNE7_9TELE</name>
<feature type="chain" id="PRO_5041217531" evidence="2">
    <location>
        <begin position="21"/>
        <end position="132"/>
    </location>
</feature>
<accession>A0A9Y4NNE7</accession>
<dbReference type="GO" id="GO:0001913">
    <property type="term" value="P:T cell mediated cytotoxicity"/>
    <property type="evidence" value="ECO:0007669"/>
    <property type="project" value="TreeGrafter"/>
</dbReference>
<dbReference type="GO" id="GO:0051607">
    <property type="term" value="P:defense response to virus"/>
    <property type="evidence" value="ECO:0007669"/>
    <property type="project" value="TreeGrafter"/>
</dbReference>
<evidence type="ECO:0000259" key="3">
    <source>
        <dbReference type="PROSITE" id="PS50004"/>
    </source>
</evidence>
<proteinExistence type="predicted"/>
<dbReference type="GO" id="GO:0022829">
    <property type="term" value="F:wide pore channel activity"/>
    <property type="evidence" value="ECO:0007669"/>
    <property type="project" value="TreeGrafter"/>
</dbReference>
<dbReference type="Proteomes" id="UP000694891">
    <property type="component" value="Unplaced"/>
</dbReference>
<dbReference type="PROSITE" id="PS50004">
    <property type="entry name" value="C2"/>
    <property type="match status" value="1"/>
</dbReference>
<dbReference type="PANTHER" id="PTHR46096">
    <property type="entry name" value="PERFORIN-1"/>
    <property type="match status" value="1"/>
</dbReference>
<dbReference type="InterPro" id="IPR035892">
    <property type="entry name" value="C2_domain_sf"/>
</dbReference>
<dbReference type="SUPFAM" id="SSF49562">
    <property type="entry name" value="C2 domain (Calcium/lipid-binding domain, CaLB)"/>
    <property type="match status" value="1"/>
</dbReference>
<dbReference type="AlphaFoldDB" id="A0A9Y4NNE7"/>
<gene>
    <name evidence="5" type="primary">LOC103372570</name>
</gene>
<evidence type="ECO:0000313" key="5">
    <source>
        <dbReference type="RefSeq" id="XP_008300465.1"/>
    </source>
</evidence>
<keyword evidence="1 2" id="KW-0732">Signal</keyword>
<evidence type="ECO:0000256" key="2">
    <source>
        <dbReference type="SAM" id="SignalP"/>
    </source>
</evidence>
<dbReference type="GO" id="GO:0016020">
    <property type="term" value="C:membrane"/>
    <property type="evidence" value="ECO:0007669"/>
    <property type="project" value="TreeGrafter"/>
</dbReference>
<dbReference type="InterPro" id="IPR000008">
    <property type="entry name" value="C2_dom"/>
</dbReference>
<dbReference type="InterPro" id="IPR052784">
    <property type="entry name" value="Perforin-1_pore-forming"/>
</dbReference>